<evidence type="ECO:0000313" key="2">
    <source>
        <dbReference type="Proteomes" id="UP000006906"/>
    </source>
</evidence>
<dbReference type="Proteomes" id="UP000006906">
    <property type="component" value="Chromosome 2"/>
</dbReference>
<proteinExistence type="predicted"/>
<dbReference type="EMBL" id="CM008963">
    <property type="protein sequence ID" value="PNW87601.1"/>
    <property type="molecule type" value="Genomic_DNA"/>
</dbReference>
<organism evidence="1 2">
    <name type="scientific">Chlamydomonas reinhardtii</name>
    <name type="common">Chlamydomonas smithii</name>
    <dbReference type="NCBI Taxonomy" id="3055"/>
    <lineage>
        <taxon>Eukaryota</taxon>
        <taxon>Viridiplantae</taxon>
        <taxon>Chlorophyta</taxon>
        <taxon>core chlorophytes</taxon>
        <taxon>Chlorophyceae</taxon>
        <taxon>CS clade</taxon>
        <taxon>Chlamydomonadales</taxon>
        <taxon>Chlamydomonadaceae</taxon>
        <taxon>Chlamydomonas</taxon>
    </lineage>
</organism>
<gene>
    <name evidence="1" type="ORF">CHLRE_02g141426v5</name>
</gene>
<dbReference type="Gramene" id="PNW87601">
    <property type="protein sequence ID" value="PNW87601"/>
    <property type="gene ID" value="CHLRE_02g141426v5"/>
</dbReference>
<reference evidence="1 2" key="1">
    <citation type="journal article" date="2007" name="Science">
        <title>The Chlamydomonas genome reveals the evolution of key animal and plant functions.</title>
        <authorList>
            <person name="Merchant S.S."/>
            <person name="Prochnik S.E."/>
            <person name="Vallon O."/>
            <person name="Harris E.H."/>
            <person name="Karpowicz S.J."/>
            <person name="Witman G.B."/>
            <person name="Terry A."/>
            <person name="Salamov A."/>
            <person name="Fritz-Laylin L.K."/>
            <person name="Marechal-Drouard L."/>
            <person name="Marshall W.F."/>
            <person name="Qu L.H."/>
            <person name="Nelson D.R."/>
            <person name="Sanderfoot A.A."/>
            <person name="Spalding M.H."/>
            <person name="Kapitonov V.V."/>
            <person name="Ren Q."/>
            <person name="Ferris P."/>
            <person name="Lindquist E."/>
            <person name="Shapiro H."/>
            <person name="Lucas S.M."/>
            <person name="Grimwood J."/>
            <person name="Schmutz J."/>
            <person name="Cardol P."/>
            <person name="Cerutti H."/>
            <person name="Chanfreau G."/>
            <person name="Chen C.L."/>
            <person name="Cognat V."/>
            <person name="Croft M.T."/>
            <person name="Dent R."/>
            <person name="Dutcher S."/>
            <person name="Fernandez E."/>
            <person name="Fukuzawa H."/>
            <person name="Gonzalez-Ballester D."/>
            <person name="Gonzalez-Halphen D."/>
            <person name="Hallmann A."/>
            <person name="Hanikenne M."/>
            <person name="Hippler M."/>
            <person name="Inwood W."/>
            <person name="Jabbari K."/>
            <person name="Kalanon M."/>
            <person name="Kuras R."/>
            <person name="Lefebvre P.A."/>
            <person name="Lemaire S.D."/>
            <person name="Lobanov A.V."/>
            <person name="Lohr M."/>
            <person name="Manuell A."/>
            <person name="Meier I."/>
            <person name="Mets L."/>
            <person name="Mittag M."/>
            <person name="Mittelmeier T."/>
            <person name="Moroney J.V."/>
            <person name="Moseley J."/>
            <person name="Napoli C."/>
            <person name="Nedelcu A.M."/>
            <person name="Niyogi K."/>
            <person name="Novoselov S.V."/>
            <person name="Paulsen I.T."/>
            <person name="Pazour G."/>
            <person name="Purton S."/>
            <person name="Ral J.P."/>
            <person name="Riano-Pachon D.M."/>
            <person name="Riekhof W."/>
            <person name="Rymarquis L."/>
            <person name="Schroda M."/>
            <person name="Stern D."/>
            <person name="Umen J."/>
            <person name="Willows R."/>
            <person name="Wilson N."/>
            <person name="Zimmer S.L."/>
            <person name="Allmer J."/>
            <person name="Balk J."/>
            <person name="Bisova K."/>
            <person name="Chen C.J."/>
            <person name="Elias M."/>
            <person name="Gendler K."/>
            <person name="Hauser C."/>
            <person name="Lamb M.R."/>
            <person name="Ledford H."/>
            <person name="Long J.C."/>
            <person name="Minagawa J."/>
            <person name="Page M.D."/>
            <person name="Pan J."/>
            <person name="Pootakham W."/>
            <person name="Roje S."/>
            <person name="Rose A."/>
            <person name="Stahlberg E."/>
            <person name="Terauchi A.M."/>
            <person name="Yang P."/>
            <person name="Ball S."/>
            <person name="Bowler C."/>
            <person name="Dieckmann C.L."/>
            <person name="Gladyshev V.N."/>
            <person name="Green P."/>
            <person name="Jorgensen R."/>
            <person name="Mayfield S."/>
            <person name="Mueller-Roeber B."/>
            <person name="Rajamani S."/>
            <person name="Sayre R.T."/>
            <person name="Brokstein P."/>
            <person name="Dubchak I."/>
            <person name="Goodstein D."/>
            <person name="Hornick L."/>
            <person name="Huang Y.W."/>
            <person name="Jhaveri J."/>
            <person name="Luo Y."/>
            <person name="Martinez D."/>
            <person name="Ngau W.C."/>
            <person name="Otillar B."/>
            <person name="Poliakov A."/>
            <person name="Porter A."/>
            <person name="Szajkowski L."/>
            <person name="Werner G."/>
            <person name="Zhou K."/>
            <person name="Grigoriev I.V."/>
            <person name="Rokhsar D.S."/>
            <person name="Grossman A.R."/>
        </authorList>
    </citation>
    <scope>NUCLEOTIDE SEQUENCE [LARGE SCALE GENOMIC DNA]</scope>
    <source>
        <strain evidence="2">CC-503</strain>
    </source>
</reference>
<sequence length="99" mass="9896">MFSSDDLPSRLSVPEIGGSGYYGIQQAECPASPCPGTTAAAVPYPYVSAGPTPPVYPPPTPTPPPPYIDTPCCCQPAAAACCCGSCCACAGVATDTYAC</sequence>
<dbReference type="KEGG" id="cre:CHLRE_02g141426v5"/>
<dbReference type="GeneID" id="66052539"/>
<evidence type="ECO:0000313" key="1">
    <source>
        <dbReference type="EMBL" id="PNW87601.1"/>
    </source>
</evidence>
<dbReference type="RefSeq" id="XP_042927857.1">
    <property type="nucleotide sequence ID" value="XM_043060087.1"/>
</dbReference>
<accession>A0A2K3E499</accession>
<dbReference type="InParanoid" id="A0A2K3E499"/>
<protein>
    <submittedName>
        <fullName evidence="1">Uncharacterized protein</fullName>
    </submittedName>
</protein>
<name>A0A2K3E499_CHLRE</name>
<dbReference type="AlphaFoldDB" id="A0A2K3E499"/>
<keyword evidence="2" id="KW-1185">Reference proteome</keyword>